<evidence type="ECO:0000256" key="1">
    <source>
        <dbReference type="ARBA" id="ARBA00004141"/>
    </source>
</evidence>
<feature type="transmembrane region" description="Helical" evidence="5">
    <location>
        <begin position="357"/>
        <end position="380"/>
    </location>
</feature>
<evidence type="ECO:0000313" key="6">
    <source>
        <dbReference type="EMBL" id="MDT7013752.1"/>
    </source>
</evidence>
<keyword evidence="3 5" id="KW-1133">Transmembrane helix</keyword>
<dbReference type="PANTHER" id="PTHR11785:SF512">
    <property type="entry name" value="SOBREMESA, ISOFORM B"/>
    <property type="match status" value="1"/>
</dbReference>
<sequence>MDRVKQDTSVELSRSLGLWSALALVIGTVIGSGIFFKQASVLQLTGSTSLALLAWLLGGLITLADGLTLSEIGAQIPHTGGLYQYMNHIYGKFWGFMSGWMQVIVYAPAIVGSIAGYLGLLMVNFFGISSAWKAPIAILAITLIATLNMLQNRYGATFAIVTTICKLIPIVAIVVFGLFFGHQSGIGETLGSVHQSMGNFGVAVLATIFAYDGWILITNLGGEIKNPERLLPLAIILGISIIILLYLGVTYGIFRSMSAQRIDQLGENATAYFATNAFGVWGGRLINIGIMISILGALNGKIMSFPRIYYAMAHEHQLPFSQWLGRLHRQTQTPVNATLALLGLSAAMILTVDTDRLSELCIFVMYSFYIAAFVGVFILRRRHAGGPKLFRTPGYPVVPLFAILGTGFVVVSELFSDFAGALTSMLVIALGIPLYAYLKRYYRGKDDHEVL</sequence>
<feature type="transmembrane region" description="Helical" evidence="5">
    <location>
        <begin position="274"/>
        <end position="298"/>
    </location>
</feature>
<feature type="transmembrane region" description="Helical" evidence="5">
    <location>
        <begin position="418"/>
        <end position="438"/>
    </location>
</feature>
<comment type="subcellular location">
    <subcellularLocation>
        <location evidence="1">Membrane</location>
        <topology evidence="1">Multi-pass membrane protein</topology>
    </subcellularLocation>
</comment>
<dbReference type="PANTHER" id="PTHR11785">
    <property type="entry name" value="AMINO ACID TRANSPORTER"/>
    <property type="match status" value="1"/>
</dbReference>
<dbReference type="PIRSF" id="PIRSF006060">
    <property type="entry name" value="AA_transporter"/>
    <property type="match status" value="1"/>
</dbReference>
<dbReference type="InterPro" id="IPR050598">
    <property type="entry name" value="AminoAcid_Transporter"/>
</dbReference>
<feature type="transmembrane region" description="Helical" evidence="5">
    <location>
        <begin position="200"/>
        <end position="218"/>
    </location>
</feature>
<dbReference type="EMBL" id="JAVLAM010000001">
    <property type="protein sequence ID" value="MDT7013752.1"/>
    <property type="molecule type" value="Genomic_DNA"/>
</dbReference>
<proteinExistence type="predicted"/>
<evidence type="ECO:0000256" key="5">
    <source>
        <dbReference type="SAM" id="Phobius"/>
    </source>
</evidence>
<feature type="transmembrane region" description="Helical" evidence="5">
    <location>
        <begin position="132"/>
        <end position="150"/>
    </location>
</feature>
<name>A0AAW8W3F7_9LACO</name>
<evidence type="ECO:0000313" key="7">
    <source>
        <dbReference type="Proteomes" id="UP001254075"/>
    </source>
</evidence>
<dbReference type="RefSeq" id="WP_313844787.1">
    <property type="nucleotide sequence ID" value="NZ_JAVLAM010000001.1"/>
</dbReference>
<feature type="transmembrane region" description="Helical" evidence="5">
    <location>
        <begin position="392"/>
        <end position="412"/>
    </location>
</feature>
<feature type="transmembrane region" description="Helical" evidence="5">
    <location>
        <begin position="333"/>
        <end position="351"/>
    </location>
</feature>
<evidence type="ECO:0000256" key="4">
    <source>
        <dbReference type="ARBA" id="ARBA00023136"/>
    </source>
</evidence>
<accession>A0AAW8W3F7</accession>
<evidence type="ECO:0000256" key="3">
    <source>
        <dbReference type="ARBA" id="ARBA00022989"/>
    </source>
</evidence>
<evidence type="ECO:0000256" key="2">
    <source>
        <dbReference type="ARBA" id="ARBA00022692"/>
    </source>
</evidence>
<dbReference type="AlphaFoldDB" id="A0AAW8W3F7"/>
<feature type="transmembrane region" description="Helical" evidence="5">
    <location>
        <begin position="103"/>
        <end position="126"/>
    </location>
</feature>
<keyword evidence="4 5" id="KW-0472">Membrane</keyword>
<dbReference type="Gene3D" id="1.20.1740.10">
    <property type="entry name" value="Amino acid/polyamine transporter I"/>
    <property type="match status" value="1"/>
</dbReference>
<feature type="transmembrane region" description="Helical" evidence="5">
    <location>
        <begin position="230"/>
        <end position="254"/>
    </location>
</feature>
<organism evidence="6 7">
    <name type="scientific">Levilactobacillus namurensis</name>
    <dbReference type="NCBI Taxonomy" id="380393"/>
    <lineage>
        <taxon>Bacteria</taxon>
        <taxon>Bacillati</taxon>
        <taxon>Bacillota</taxon>
        <taxon>Bacilli</taxon>
        <taxon>Lactobacillales</taxon>
        <taxon>Lactobacillaceae</taxon>
        <taxon>Levilactobacillus</taxon>
    </lineage>
</organism>
<protein>
    <submittedName>
        <fullName evidence="6">APC family permease</fullName>
    </submittedName>
</protein>
<reference evidence="6" key="1">
    <citation type="submission" date="2023-08" db="EMBL/GenBank/DDBJ databases">
        <authorList>
            <person name="Page C.A."/>
            <person name="Perez-Diaz I.M."/>
        </authorList>
    </citation>
    <scope>NUCLEOTIDE SEQUENCE</scope>
    <source>
        <strain evidence="6">3.8.38</strain>
    </source>
</reference>
<feature type="transmembrane region" description="Helical" evidence="5">
    <location>
        <begin position="157"/>
        <end position="180"/>
    </location>
</feature>
<gene>
    <name evidence="6" type="ORF">RI532_04830</name>
</gene>
<comment type="caution">
    <text evidence="6">The sequence shown here is derived from an EMBL/GenBank/DDBJ whole genome shotgun (WGS) entry which is preliminary data.</text>
</comment>
<dbReference type="GO" id="GO:0016020">
    <property type="term" value="C:membrane"/>
    <property type="evidence" value="ECO:0007669"/>
    <property type="project" value="UniProtKB-SubCell"/>
</dbReference>
<feature type="transmembrane region" description="Helical" evidence="5">
    <location>
        <begin position="16"/>
        <end position="36"/>
    </location>
</feature>
<dbReference type="Proteomes" id="UP001254075">
    <property type="component" value="Unassembled WGS sequence"/>
</dbReference>
<feature type="transmembrane region" description="Helical" evidence="5">
    <location>
        <begin position="42"/>
        <end position="63"/>
    </location>
</feature>
<dbReference type="GO" id="GO:0015179">
    <property type="term" value="F:L-amino acid transmembrane transporter activity"/>
    <property type="evidence" value="ECO:0007669"/>
    <property type="project" value="TreeGrafter"/>
</dbReference>
<keyword evidence="2 5" id="KW-0812">Transmembrane</keyword>
<dbReference type="InterPro" id="IPR002293">
    <property type="entry name" value="AA/rel_permease1"/>
</dbReference>
<dbReference type="Pfam" id="PF13520">
    <property type="entry name" value="AA_permease_2"/>
    <property type="match status" value="1"/>
</dbReference>